<dbReference type="AlphaFoldDB" id="A0A2T4ADM4"/>
<protein>
    <submittedName>
        <fullName evidence="3">Uncharacterized protein</fullName>
    </submittedName>
</protein>
<keyword evidence="2" id="KW-0812">Transmembrane</keyword>
<sequence>MLTDLALFHTLTCRSIYRTWPFHLTTHPHAGTNGSRSEPRSSDEPPNAPLGSAPNPRSLVGNKPTEVRVDILPWPLKVSIVRAALINPDKIHGLFFFVLFPSAVGMGGRGDGGFAVRDQGVGDAETKSLTGSGLELAPRRKEKNWCFFAMILSAVGGHGTYVSLLLLLAMHVLLDTLYLEQGRVGWA</sequence>
<gene>
    <name evidence="3" type="ORF">M431DRAFT_438859</name>
</gene>
<evidence type="ECO:0000313" key="3">
    <source>
        <dbReference type="EMBL" id="PTB55195.1"/>
    </source>
</evidence>
<feature type="region of interest" description="Disordered" evidence="1">
    <location>
        <begin position="28"/>
        <end position="61"/>
    </location>
</feature>
<name>A0A2T4ADM4_TRIHA</name>
<organism evidence="3 4">
    <name type="scientific">Trichoderma harzianum CBS 226.95</name>
    <dbReference type="NCBI Taxonomy" id="983964"/>
    <lineage>
        <taxon>Eukaryota</taxon>
        <taxon>Fungi</taxon>
        <taxon>Dikarya</taxon>
        <taxon>Ascomycota</taxon>
        <taxon>Pezizomycotina</taxon>
        <taxon>Sordariomycetes</taxon>
        <taxon>Hypocreomycetidae</taxon>
        <taxon>Hypocreales</taxon>
        <taxon>Hypocreaceae</taxon>
        <taxon>Trichoderma</taxon>
    </lineage>
</organism>
<dbReference type="RefSeq" id="XP_024774872.1">
    <property type="nucleotide sequence ID" value="XM_024915178.1"/>
</dbReference>
<accession>A0A2T4ADM4</accession>
<reference evidence="3 4" key="1">
    <citation type="submission" date="2016-07" db="EMBL/GenBank/DDBJ databases">
        <title>Multiple horizontal gene transfer events from other fungi enriched the ability of initially mycotrophic Trichoderma (Ascomycota) to feed on dead plant biomass.</title>
        <authorList>
            <consortium name="DOE Joint Genome Institute"/>
            <person name="Aerts A."/>
            <person name="Atanasova L."/>
            <person name="Chenthamara K."/>
            <person name="Zhang J."/>
            <person name="Grujic M."/>
            <person name="Henrissat B."/>
            <person name="Kuo A."/>
            <person name="Salamov A."/>
            <person name="Lipzen A."/>
            <person name="Labutti K."/>
            <person name="Barry K."/>
            <person name="Miao Y."/>
            <person name="Rahimi M.J."/>
            <person name="Shen Q."/>
            <person name="Grigoriev I.V."/>
            <person name="Kubicek C.P."/>
            <person name="Druzhinina I.S."/>
        </authorList>
    </citation>
    <scope>NUCLEOTIDE SEQUENCE [LARGE SCALE GENOMIC DNA]</scope>
    <source>
        <strain evidence="3 4">CBS 226.95</strain>
    </source>
</reference>
<dbReference type="GeneID" id="36623745"/>
<proteinExistence type="predicted"/>
<evidence type="ECO:0000256" key="1">
    <source>
        <dbReference type="SAM" id="MobiDB-lite"/>
    </source>
</evidence>
<dbReference type="EMBL" id="KZ679680">
    <property type="protein sequence ID" value="PTB55195.1"/>
    <property type="molecule type" value="Genomic_DNA"/>
</dbReference>
<keyword evidence="4" id="KW-1185">Reference proteome</keyword>
<evidence type="ECO:0000256" key="2">
    <source>
        <dbReference type="SAM" id="Phobius"/>
    </source>
</evidence>
<keyword evidence="2" id="KW-1133">Transmembrane helix</keyword>
<dbReference type="Proteomes" id="UP000241690">
    <property type="component" value="Unassembled WGS sequence"/>
</dbReference>
<keyword evidence="2" id="KW-0472">Membrane</keyword>
<evidence type="ECO:0000313" key="4">
    <source>
        <dbReference type="Proteomes" id="UP000241690"/>
    </source>
</evidence>
<feature type="transmembrane region" description="Helical" evidence="2">
    <location>
        <begin position="145"/>
        <end position="174"/>
    </location>
</feature>